<dbReference type="STRING" id="35608.A0A2U1M2L5"/>
<dbReference type="InterPro" id="IPR036047">
    <property type="entry name" value="F-box-like_dom_sf"/>
</dbReference>
<dbReference type="PANTHER" id="PTHR47463">
    <property type="entry name" value="F-BOX PROTEIN SKIP16"/>
    <property type="match status" value="1"/>
</dbReference>
<gene>
    <name evidence="2" type="ORF">CTI12_AA424690</name>
</gene>
<dbReference type="Proteomes" id="UP000245207">
    <property type="component" value="Unassembled WGS sequence"/>
</dbReference>
<dbReference type="SUPFAM" id="SSF81383">
    <property type="entry name" value="F-box domain"/>
    <property type="match status" value="1"/>
</dbReference>
<name>A0A2U1M2L5_ARTAN</name>
<accession>A0A2U1M2L5</accession>
<dbReference type="EMBL" id="PKPP01006738">
    <property type="protein sequence ID" value="PWA55502.1"/>
    <property type="molecule type" value="Genomic_DNA"/>
</dbReference>
<dbReference type="InterPro" id="IPR036767">
    <property type="entry name" value="ApaG_sf"/>
</dbReference>
<protein>
    <recommendedName>
        <fullName evidence="1">F-box domain-containing protein</fullName>
    </recommendedName>
</protein>
<dbReference type="Gene3D" id="1.20.1280.50">
    <property type="match status" value="1"/>
</dbReference>
<dbReference type="SUPFAM" id="SSF160631">
    <property type="entry name" value="SMI1/KNR4-like"/>
    <property type="match status" value="1"/>
</dbReference>
<dbReference type="PANTHER" id="PTHR47463:SF2">
    <property type="entry name" value="F-BOX PROTEIN SKIP16"/>
    <property type="match status" value="1"/>
</dbReference>
<dbReference type="OrthoDB" id="2305498at2759"/>
<dbReference type="AlphaFoldDB" id="A0A2U1M2L5"/>
<keyword evidence="3" id="KW-1185">Reference proteome</keyword>
<comment type="caution">
    <text evidence="2">The sequence shown here is derived from an EMBL/GenBank/DDBJ whole genome shotgun (WGS) entry which is preliminary data.</text>
</comment>
<evidence type="ECO:0000313" key="2">
    <source>
        <dbReference type="EMBL" id="PWA55502.1"/>
    </source>
</evidence>
<dbReference type="InterPro" id="IPR001810">
    <property type="entry name" value="F-box_dom"/>
</dbReference>
<reference evidence="2 3" key="1">
    <citation type="journal article" date="2018" name="Mol. Plant">
        <title>The genome of Artemisia annua provides insight into the evolution of Asteraceae family and artemisinin biosynthesis.</title>
        <authorList>
            <person name="Shen Q."/>
            <person name="Zhang L."/>
            <person name="Liao Z."/>
            <person name="Wang S."/>
            <person name="Yan T."/>
            <person name="Shi P."/>
            <person name="Liu M."/>
            <person name="Fu X."/>
            <person name="Pan Q."/>
            <person name="Wang Y."/>
            <person name="Lv Z."/>
            <person name="Lu X."/>
            <person name="Zhang F."/>
            <person name="Jiang W."/>
            <person name="Ma Y."/>
            <person name="Chen M."/>
            <person name="Hao X."/>
            <person name="Li L."/>
            <person name="Tang Y."/>
            <person name="Lv G."/>
            <person name="Zhou Y."/>
            <person name="Sun X."/>
            <person name="Brodelius P.E."/>
            <person name="Rose J.K.C."/>
            <person name="Tang K."/>
        </authorList>
    </citation>
    <scope>NUCLEOTIDE SEQUENCE [LARGE SCALE GENOMIC DNA]</scope>
    <source>
        <strain evidence="3">cv. Huhao1</strain>
        <tissue evidence="2">Leaf</tissue>
    </source>
</reference>
<feature type="domain" description="F-box" evidence="1">
    <location>
        <begin position="21"/>
        <end position="55"/>
    </location>
</feature>
<proteinExistence type="predicted"/>
<dbReference type="Gene3D" id="2.60.40.1470">
    <property type="entry name" value="ApaG domain"/>
    <property type="match status" value="1"/>
</dbReference>
<dbReference type="InterPro" id="IPR037883">
    <property type="entry name" value="Knr4/Smi1-like_sf"/>
</dbReference>
<sequence length="385" mass="43045">MSKKQSLTYLESLGHLETDIIISKLNPSDVASVACVNTHLKSLAYDDSIWSSFCKQQLNLSSPIDPQGNLCPSFKAAYGAWREAYSMYPWPLVRRVNNVWGRIRSWLTDNFSAVLPTLRKGASEDDLNQLEESLNVKLPLPTRVLYRFCDGQELSNDESMGRVWRNLCGLLGGTKNSVSLMPCVSNGLITTEQDSESGSKQDGMLLWLEEYVRRLEMGFIRPRQEGNIRSISLFPEEPSLCSVATTSVGQSSSCALFLPDLSELKKETEKYVFAYKIRFSLKPERYVDYGRFSDSGVLIQLHLIIKSNENVVGEINEQAMIDKLIIRADDGVEFVCLGRMSCPTLPGSVEGSLTFIPTRMGGVRGNPIMIEVAKVPLLLPADYIF</sequence>
<evidence type="ECO:0000259" key="1">
    <source>
        <dbReference type="Pfam" id="PF12937"/>
    </source>
</evidence>
<dbReference type="Pfam" id="PF12937">
    <property type="entry name" value="F-box-like"/>
    <property type="match status" value="1"/>
</dbReference>
<evidence type="ECO:0000313" key="3">
    <source>
        <dbReference type="Proteomes" id="UP000245207"/>
    </source>
</evidence>
<organism evidence="2 3">
    <name type="scientific">Artemisia annua</name>
    <name type="common">Sweet wormwood</name>
    <dbReference type="NCBI Taxonomy" id="35608"/>
    <lineage>
        <taxon>Eukaryota</taxon>
        <taxon>Viridiplantae</taxon>
        <taxon>Streptophyta</taxon>
        <taxon>Embryophyta</taxon>
        <taxon>Tracheophyta</taxon>
        <taxon>Spermatophyta</taxon>
        <taxon>Magnoliopsida</taxon>
        <taxon>eudicotyledons</taxon>
        <taxon>Gunneridae</taxon>
        <taxon>Pentapetalae</taxon>
        <taxon>asterids</taxon>
        <taxon>campanulids</taxon>
        <taxon>Asterales</taxon>
        <taxon>Asteraceae</taxon>
        <taxon>Asteroideae</taxon>
        <taxon>Anthemideae</taxon>
        <taxon>Artemisiinae</taxon>
        <taxon>Artemisia</taxon>
    </lineage>
</organism>